<dbReference type="SUPFAM" id="SSF55729">
    <property type="entry name" value="Acyl-CoA N-acyltransferases (Nat)"/>
    <property type="match status" value="1"/>
</dbReference>
<feature type="domain" description="N-acetyltransferase" evidence="1">
    <location>
        <begin position="6"/>
        <end position="148"/>
    </location>
</feature>
<dbReference type="EMBL" id="WJNG01000011">
    <property type="protein sequence ID" value="MRH43680.1"/>
    <property type="molecule type" value="Genomic_DNA"/>
</dbReference>
<organism evidence="2 3">
    <name type="scientific">Aquibacillus halophilus</name>
    <dbReference type="NCBI Taxonomy" id="930132"/>
    <lineage>
        <taxon>Bacteria</taxon>
        <taxon>Bacillati</taxon>
        <taxon>Bacillota</taxon>
        <taxon>Bacilli</taxon>
        <taxon>Bacillales</taxon>
        <taxon>Bacillaceae</taxon>
        <taxon>Aquibacillus</taxon>
    </lineage>
</organism>
<dbReference type="InterPro" id="IPR000182">
    <property type="entry name" value="GNAT_dom"/>
</dbReference>
<keyword evidence="2" id="KW-0808">Transferase</keyword>
<reference evidence="2" key="1">
    <citation type="submission" date="2019-11" db="EMBL/GenBank/DDBJ databases">
        <authorList>
            <person name="Li J."/>
        </authorList>
    </citation>
    <scope>NUCLEOTIDE SEQUENCE</scope>
    <source>
        <strain evidence="2">B6B</strain>
    </source>
</reference>
<evidence type="ECO:0000313" key="2">
    <source>
        <dbReference type="EMBL" id="MRH43680.1"/>
    </source>
</evidence>
<evidence type="ECO:0000313" key="3">
    <source>
        <dbReference type="Proteomes" id="UP000799092"/>
    </source>
</evidence>
<dbReference type="Proteomes" id="UP000799092">
    <property type="component" value="Unassembled WGS sequence"/>
</dbReference>
<proteinExistence type="predicted"/>
<dbReference type="PROSITE" id="PS51186">
    <property type="entry name" value="GNAT"/>
    <property type="match status" value="1"/>
</dbReference>
<evidence type="ECO:0000259" key="1">
    <source>
        <dbReference type="PROSITE" id="PS51186"/>
    </source>
</evidence>
<gene>
    <name evidence="2" type="ORF">GH741_13465</name>
</gene>
<dbReference type="CDD" id="cd04301">
    <property type="entry name" value="NAT_SF"/>
    <property type="match status" value="1"/>
</dbReference>
<accession>A0A6A8DEK8</accession>
<sequence length="154" mass="18298">MEWQLKKFNELTTTELYKIMKARVDVFVVEQNCPYPELDNHDQVSLHLFSEKEGIIVAYSRLIPKENIYDQASIGRVLVDKHHRGKDYAKKLMKKSIEVILDEWKENEIKIHGQEYLRKFYGSLGFKEISEVYLEDNIPHVDMILKVEEKILDK</sequence>
<dbReference type="RefSeq" id="WP_338079436.1">
    <property type="nucleotide sequence ID" value="NZ_WJNG01000011.1"/>
</dbReference>
<dbReference type="Pfam" id="PF13673">
    <property type="entry name" value="Acetyltransf_10"/>
    <property type="match status" value="1"/>
</dbReference>
<protein>
    <submittedName>
        <fullName evidence="2">GNAT family N-acetyltransferase</fullName>
    </submittedName>
</protein>
<name>A0A6A8DEK8_9BACI</name>
<dbReference type="InterPro" id="IPR016181">
    <property type="entry name" value="Acyl_CoA_acyltransferase"/>
</dbReference>
<dbReference type="Gene3D" id="3.40.630.30">
    <property type="match status" value="1"/>
</dbReference>
<keyword evidence="3" id="KW-1185">Reference proteome</keyword>
<dbReference type="GO" id="GO:0016747">
    <property type="term" value="F:acyltransferase activity, transferring groups other than amino-acyl groups"/>
    <property type="evidence" value="ECO:0007669"/>
    <property type="project" value="InterPro"/>
</dbReference>
<comment type="caution">
    <text evidence="2">The sequence shown here is derived from an EMBL/GenBank/DDBJ whole genome shotgun (WGS) entry which is preliminary data.</text>
</comment>
<dbReference type="AlphaFoldDB" id="A0A6A8DEK8"/>